<dbReference type="PANTHER" id="PTHR33531:SF7">
    <property type="entry name" value="HYPOTHETICAL MEMBRANE PROTEIN, CONSERVED"/>
    <property type="match status" value="1"/>
</dbReference>
<dbReference type="GO" id="GO:0016491">
    <property type="term" value="F:oxidoreductase activity"/>
    <property type="evidence" value="ECO:0007669"/>
    <property type="project" value="InterPro"/>
</dbReference>
<dbReference type="GO" id="GO:0046872">
    <property type="term" value="F:metal ion binding"/>
    <property type="evidence" value="ECO:0007669"/>
    <property type="project" value="InterPro"/>
</dbReference>
<dbReference type="Gene3D" id="1.20.1260.10">
    <property type="match status" value="1"/>
</dbReference>
<keyword evidence="3" id="KW-1185">Reference proteome</keyword>
<dbReference type="EMBL" id="CM001441">
    <property type="protein sequence ID" value="EHQ89831.1"/>
    <property type="molecule type" value="Genomic_DNA"/>
</dbReference>
<dbReference type="InterPro" id="IPR012347">
    <property type="entry name" value="Ferritin-like"/>
</dbReference>
<dbReference type="InterPro" id="IPR009078">
    <property type="entry name" value="Ferritin-like_SF"/>
</dbReference>
<organism evidence="2 3">
    <name type="scientific">Desulfosporosinus youngiae DSM 17734</name>
    <dbReference type="NCBI Taxonomy" id="768710"/>
    <lineage>
        <taxon>Bacteria</taxon>
        <taxon>Bacillati</taxon>
        <taxon>Bacillota</taxon>
        <taxon>Clostridia</taxon>
        <taxon>Eubacteriales</taxon>
        <taxon>Desulfitobacteriaceae</taxon>
        <taxon>Desulfosporosinus</taxon>
    </lineage>
</organism>
<proteinExistence type="predicted"/>
<dbReference type="InterPro" id="IPR003251">
    <property type="entry name" value="Rr_diiron-bd_dom"/>
</dbReference>
<protein>
    <recommendedName>
        <fullName evidence="1">Rubrerythrin diiron-binding domain-containing protein</fullName>
    </recommendedName>
</protein>
<dbReference type="Pfam" id="PF02915">
    <property type="entry name" value="Rubrerythrin"/>
    <property type="match status" value="1"/>
</dbReference>
<name>H5Y4U5_9FIRM</name>
<dbReference type="HOGENOM" id="CLU_125830_3_0_9"/>
<dbReference type="RefSeq" id="WP_007783936.1">
    <property type="nucleotide sequence ID" value="NZ_CM001441.1"/>
</dbReference>
<accession>H5Y4U5</accession>
<evidence type="ECO:0000313" key="3">
    <source>
        <dbReference type="Proteomes" id="UP000005104"/>
    </source>
</evidence>
<sequence>MNPLEFAIKMELDGEQYYARQMEINENNPLRSVCLLMAEDEKKHAEILKNKLNGLPFELTNTNIRNETKNIFADLKDVNVPGKMLPSQLDFYRTALKLEQESINLYTHLSDKAEDIQVKEVFDFLIQQEKYHYETLEELVALISRSEEWVESAEFGIREEY</sequence>
<dbReference type="STRING" id="768710.DesyoDRAFT_2779"/>
<evidence type="ECO:0000313" key="2">
    <source>
        <dbReference type="EMBL" id="EHQ89831.1"/>
    </source>
</evidence>
<dbReference type="CDD" id="cd01045">
    <property type="entry name" value="Ferritin_like_AB"/>
    <property type="match status" value="1"/>
</dbReference>
<dbReference type="PANTHER" id="PTHR33531">
    <property type="entry name" value="RUBRERYTHRIN SUBFAMILY"/>
    <property type="match status" value="1"/>
</dbReference>
<dbReference type="OrthoDB" id="9792569at2"/>
<dbReference type="AlphaFoldDB" id="H5Y4U5"/>
<evidence type="ECO:0000259" key="1">
    <source>
        <dbReference type="Pfam" id="PF02915"/>
    </source>
</evidence>
<dbReference type="eggNOG" id="COG1633">
    <property type="taxonomic scope" value="Bacteria"/>
</dbReference>
<dbReference type="Proteomes" id="UP000005104">
    <property type="component" value="Chromosome"/>
</dbReference>
<reference evidence="2 3" key="1">
    <citation type="submission" date="2011-11" db="EMBL/GenBank/DDBJ databases">
        <title>The Noncontiguous Finished genome of Desulfosporosinus youngiae DSM 17734.</title>
        <authorList>
            <consortium name="US DOE Joint Genome Institute (JGI-PGF)"/>
            <person name="Lucas S."/>
            <person name="Han J."/>
            <person name="Lapidus A."/>
            <person name="Cheng J.-F."/>
            <person name="Goodwin L."/>
            <person name="Pitluck S."/>
            <person name="Peters L."/>
            <person name="Ovchinnikova G."/>
            <person name="Lu M."/>
            <person name="Land M.L."/>
            <person name="Hauser L."/>
            <person name="Pester M."/>
            <person name="Spring S."/>
            <person name="Ollivier B."/>
            <person name="Rattei T."/>
            <person name="Klenk H.-P."/>
            <person name="Wagner M."/>
            <person name="Loy A."/>
            <person name="Woyke T.J."/>
        </authorList>
    </citation>
    <scope>NUCLEOTIDE SEQUENCE [LARGE SCALE GENOMIC DNA]</scope>
    <source>
        <strain evidence="2 3">DSM 17734</strain>
    </source>
</reference>
<feature type="domain" description="Rubrerythrin diiron-binding" evidence="1">
    <location>
        <begin position="4"/>
        <end position="139"/>
    </location>
</feature>
<gene>
    <name evidence="2" type="ORF">DesyoDRAFT_2779</name>
</gene>
<dbReference type="SUPFAM" id="SSF47240">
    <property type="entry name" value="Ferritin-like"/>
    <property type="match status" value="1"/>
</dbReference>